<protein>
    <submittedName>
        <fullName evidence="2">Uncharacterized protein</fullName>
    </submittedName>
</protein>
<comment type="caution">
    <text evidence="2">The sequence shown here is derived from an EMBL/GenBank/DDBJ whole genome shotgun (WGS) entry which is preliminary data.</text>
</comment>
<dbReference type="RefSeq" id="WP_036597063.1">
    <property type="nucleotide sequence ID" value="NZ_JACXXF010000001.1"/>
</dbReference>
<evidence type="ECO:0000313" key="3">
    <source>
        <dbReference type="Proteomes" id="UP000627521"/>
    </source>
</evidence>
<name>A0ABR8LNS2_9FLAO</name>
<dbReference type="EMBL" id="JACXXH010000001">
    <property type="protein sequence ID" value="MBD3861887.1"/>
    <property type="molecule type" value="Genomic_DNA"/>
</dbReference>
<feature type="transmembrane region" description="Helical" evidence="1">
    <location>
        <begin position="33"/>
        <end position="53"/>
    </location>
</feature>
<keyword evidence="3" id="KW-1185">Reference proteome</keyword>
<keyword evidence="1" id="KW-0812">Transmembrane</keyword>
<accession>A0ABR8LNS2</accession>
<keyword evidence="1" id="KW-1133">Transmembrane helix</keyword>
<keyword evidence="1" id="KW-0472">Membrane</keyword>
<gene>
    <name evidence="2" type="ORF">IEG06_00395</name>
</gene>
<sequence>MDFKKFILSGLISGIVFALLMAGWDYYKEVPFSVLKFIIHFVLFALFNGYMSYRTEKKKLNNK</sequence>
<feature type="transmembrane region" description="Helical" evidence="1">
    <location>
        <begin position="7"/>
        <end position="27"/>
    </location>
</feature>
<evidence type="ECO:0000256" key="1">
    <source>
        <dbReference type="SAM" id="Phobius"/>
    </source>
</evidence>
<reference evidence="2 3" key="1">
    <citation type="submission" date="2020-09" db="EMBL/GenBank/DDBJ databases">
        <title>Bacillus nautilus sp. nov., Chryseoglobus crepusculi sp. nov, and Psychrobacter noctis sp. nov., isolated from deep-sea sponges from the equatorial Atlantic.</title>
        <authorList>
            <person name="Stennett H.L."/>
            <person name="Williams S.E."/>
        </authorList>
    </citation>
    <scope>NUCLEOTIDE SEQUENCE [LARGE SCALE GENOMIC DNA]</scope>
    <source>
        <strain evidence="2 3">28M-24</strain>
    </source>
</reference>
<dbReference type="Proteomes" id="UP000627521">
    <property type="component" value="Unassembled WGS sequence"/>
</dbReference>
<evidence type="ECO:0000313" key="2">
    <source>
        <dbReference type="EMBL" id="MBD3861887.1"/>
    </source>
</evidence>
<organism evidence="2 3">
    <name type="scientific">Olleya marilimosa</name>
    <dbReference type="NCBI Taxonomy" id="272164"/>
    <lineage>
        <taxon>Bacteria</taxon>
        <taxon>Pseudomonadati</taxon>
        <taxon>Bacteroidota</taxon>
        <taxon>Flavobacteriia</taxon>
        <taxon>Flavobacteriales</taxon>
        <taxon>Flavobacteriaceae</taxon>
    </lineage>
</organism>
<proteinExistence type="predicted"/>